<dbReference type="AlphaFoldDB" id="A0A942E0P4"/>
<evidence type="ECO:0000256" key="1">
    <source>
        <dbReference type="SAM" id="Phobius"/>
    </source>
</evidence>
<keyword evidence="3" id="KW-1185">Reference proteome</keyword>
<reference evidence="2" key="1">
    <citation type="submission" date="2021-04" db="EMBL/GenBank/DDBJ databases">
        <title>Pseudaminobacter soli sp. nov., isolated from paddy soil contaminated by heavy metals.</title>
        <authorList>
            <person name="Zhang K."/>
        </authorList>
    </citation>
    <scope>NUCLEOTIDE SEQUENCE</scope>
    <source>
        <strain evidence="2">19-2017</strain>
    </source>
</reference>
<comment type="caution">
    <text evidence="2">The sequence shown here is derived from an EMBL/GenBank/DDBJ whole genome shotgun (WGS) entry which is preliminary data.</text>
</comment>
<name>A0A942E0P4_9HYPH</name>
<gene>
    <name evidence="2" type="ORF">KEU06_23990</name>
</gene>
<dbReference type="EMBL" id="JAGWCR010000015">
    <property type="protein sequence ID" value="MBS3651684.1"/>
    <property type="molecule type" value="Genomic_DNA"/>
</dbReference>
<sequence length="126" mass="13859">METMIESGSRFIEWIASNSNAVLLLAAALPSVFLLNGGQLLRYGALAVFFVALAWIRFGSDSLAGAVVVTILNSLLVTFAAITIRKRLVQTEDRLEAITSAIRELELAEERRQTFSARRSRTARST</sequence>
<dbReference type="RefSeq" id="WP_188257237.1">
    <property type="nucleotide sequence ID" value="NZ_JABVCF010000015.1"/>
</dbReference>
<proteinExistence type="predicted"/>
<feature type="transmembrane region" description="Helical" evidence="1">
    <location>
        <begin position="64"/>
        <end position="84"/>
    </location>
</feature>
<evidence type="ECO:0000313" key="3">
    <source>
        <dbReference type="Proteomes" id="UP000680348"/>
    </source>
</evidence>
<feature type="transmembrane region" description="Helical" evidence="1">
    <location>
        <begin position="12"/>
        <end position="33"/>
    </location>
</feature>
<keyword evidence="1" id="KW-0472">Membrane</keyword>
<keyword evidence="1" id="KW-0812">Transmembrane</keyword>
<accession>A0A942E0P4</accession>
<protein>
    <submittedName>
        <fullName evidence="2">Uncharacterized protein</fullName>
    </submittedName>
</protein>
<dbReference type="Proteomes" id="UP000680348">
    <property type="component" value="Unassembled WGS sequence"/>
</dbReference>
<organism evidence="2 3">
    <name type="scientific">Pseudaminobacter soli</name>
    <name type="common">ex Zhang et al. 2022</name>
    <dbReference type="NCBI Taxonomy" id="2831468"/>
    <lineage>
        <taxon>Bacteria</taxon>
        <taxon>Pseudomonadati</taxon>
        <taxon>Pseudomonadota</taxon>
        <taxon>Alphaproteobacteria</taxon>
        <taxon>Hyphomicrobiales</taxon>
        <taxon>Phyllobacteriaceae</taxon>
        <taxon>Pseudaminobacter</taxon>
    </lineage>
</organism>
<keyword evidence="1" id="KW-1133">Transmembrane helix</keyword>
<evidence type="ECO:0000313" key="2">
    <source>
        <dbReference type="EMBL" id="MBS3651684.1"/>
    </source>
</evidence>